<feature type="non-terminal residue" evidence="1">
    <location>
        <position position="78"/>
    </location>
</feature>
<gene>
    <name evidence="1" type="ORF">BE08_36160</name>
</gene>
<evidence type="ECO:0000313" key="2">
    <source>
        <dbReference type="Proteomes" id="UP000075420"/>
    </source>
</evidence>
<evidence type="ECO:0008006" key="3">
    <source>
        <dbReference type="Google" id="ProtNLM"/>
    </source>
</evidence>
<protein>
    <recommendedName>
        <fullName evidence="3">NADPH-dependent FMN reductase-like domain-containing protein</fullName>
    </recommendedName>
</protein>
<reference evidence="1 2" key="1">
    <citation type="submission" date="2014-02" db="EMBL/GenBank/DDBJ databases">
        <title>The small core and large imbalanced accessory genome model reveals a collaborative survival strategy of Sorangium cellulosum strains in nature.</title>
        <authorList>
            <person name="Han K."/>
            <person name="Peng R."/>
            <person name="Blom J."/>
            <person name="Li Y.-Z."/>
        </authorList>
    </citation>
    <scope>NUCLEOTIDE SEQUENCE [LARGE SCALE GENOMIC DNA]</scope>
    <source>
        <strain evidence="1 2">So0157-25</strain>
    </source>
</reference>
<evidence type="ECO:0000313" key="1">
    <source>
        <dbReference type="EMBL" id="KYF58947.1"/>
    </source>
</evidence>
<comment type="caution">
    <text evidence="1">The sequence shown here is derived from an EMBL/GenBank/DDBJ whole genome shotgun (WGS) entry which is preliminary data.</text>
</comment>
<dbReference type="EMBL" id="JELY01000561">
    <property type="protein sequence ID" value="KYF58947.1"/>
    <property type="molecule type" value="Genomic_DNA"/>
</dbReference>
<dbReference type="AlphaFoldDB" id="A0A150PT64"/>
<name>A0A150PT64_SORCE</name>
<accession>A0A150PT64</accession>
<proteinExistence type="predicted"/>
<sequence>MPYARMMKLAIATGGTDQGRSGLSAYLNAVLPRLRRRVEQAGGATVALGRRADLDAYAAHLRGAERIVTRDAWRPAAL</sequence>
<dbReference type="Proteomes" id="UP000075420">
    <property type="component" value="Unassembled WGS sequence"/>
</dbReference>
<organism evidence="1 2">
    <name type="scientific">Sorangium cellulosum</name>
    <name type="common">Polyangium cellulosum</name>
    <dbReference type="NCBI Taxonomy" id="56"/>
    <lineage>
        <taxon>Bacteria</taxon>
        <taxon>Pseudomonadati</taxon>
        <taxon>Myxococcota</taxon>
        <taxon>Polyangia</taxon>
        <taxon>Polyangiales</taxon>
        <taxon>Polyangiaceae</taxon>
        <taxon>Sorangium</taxon>
    </lineage>
</organism>